<keyword evidence="2" id="KW-0680">Restriction system</keyword>
<dbReference type="Pfam" id="PF01420">
    <property type="entry name" value="Methylase_S"/>
    <property type="match status" value="2"/>
</dbReference>
<feature type="domain" description="Type I restriction modification DNA specificity" evidence="4">
    <location>
        <begin position="194"/>
        <end position="369"/>
    </location>
</feature>
<dbReference type="InterPro" id="IPR051212">
    <property type="entry name" value="Type-I_RE_S_subunit"/>
</dbReference>
<dbReference type="PANTHER" id="PTHR43140">
    <property type="entry name" value="TYPE-1 RESTRICTION ENZYME ECOKI SPECIFICITY PROTEIN"/>
    <property type="match status" value="1"/>
</dbReference>
<dbReference type="InterPro" id="IPR044946">
    <property type="entry name" value="Restrct_endonuc_typeI_TRD_sf"/>
</dbReference>
<accession>A0A644VN96</accession>
<evidence type="ECO:0000313" key="5">
    <source>
        <dbReference type="EMBL" id="MPL91953.1"/>
    </source>
</evidence>
<dbReference type="GO" id="GO:0009307">
    <property type="term" value="P:DNA restriction-modification system"/>
    <property type="evidence" value="ECO:0007669"/>
    <property type="project" value="UniProtKB-KW"/>
</dbReference>
<comment type="caution">
    <text evidence="5">The sequence shown here is derived from an EMBL/GenBank/DDBJ whole genome shotgun (WGS) entry which is preliminary data.</text>
</comment>
<dbReference type="Gene3D" id="3.90.220.20">
    <property type="entry name" value="DNA methylase specificity domains"/>
    <property type="match status" value="2"/>
</dbReference>
<reference evidence="5" key="1">
    <citation type="submission" date="2019-08" db="EMBL/GenBank/DDBJ databases">
        <authorList>
            <person name="Kucharzyk K."/>
            <person name="Murdoch R.W."/>
            <person name="Higgins S."/>
            <person name="Loffler F."/>
        </authorList>
    </citation>
    <scope>NUCLEOTIDE SEQUENCE</scope>
</reference>
<sequence length="391" mass="44571">MNKIEELIEQLCPNGVVFKDIETLINNKSVSTITPPRKLTKNFYQTIGAIPIIDQGQDFIIGYTDNEEVIIDKGLYVIFGDHTEVFKYVDFPFAQGADGIKIIKTNPSVIVSKFLYYALNSYYIKTGKYTRHFSFLKKTFIPIPPLAIQQEIVSILDKFTTLAVNLKDELQARTRQYEYYRNELFNFEGKEAQWETMGEIGTFIRGRRFVKDDITTEGVPCIHYGEMYTHYKIWAKKAKSFLEPTLAAKLRVAHPGDVVIVAAGETIEDIGNGVAWLGESDIVIHDACFTYSHSLNPKYVSYYLQTNLFRSQIKKYISSGKISSINAPGLSKARIPIPPMEEQERIVGILDKFNTLVNDISVGLPAEIQARRNQYEYYRGKLLDFKSISNG</sequence>
<dbReference type="AlphaFoldDB" id="A0A644VN96"/>
<dbReference type="CDD" id="cd17268">
    <property type="entry name" value="RMtype1_S_Ara36733I_TRD1-CR1_like"/>
    <property type="match status" value="1"/>
</dbReference>
<protein>
    <recommendedName>
        <fullName evidence="4">Type I restriction modification DNA specificity domain-containing protein</fullName>
    </recommendedName>
</protein>
<evidence type="ECO:0000256" key="1">
    <source>
        <dbReference type="ARBA" id="ARBA00010923"/>
    </source>
</evidence>
<dbReference type="EMBL" id="VSSQ01000344">
    <property type="protein sequence ID" value="MPL91953.1"/>
    <property type="molecule type" value="Genomic_DNA"/>
</dbReference>
<name>A0A644VN96_9ZZZZ</name>
<keyword evidence="3" id="KW-0238">DNA-binding</keyword>
<proteinExistence type="inferred from homology"/>
<comment type="similarity">
    <text evidence="1">Belongs to the type-I restriction system S methylase family.</text>
</comment>
<evidence type="ECO:0000259" key="4">
    <source>
        <dbReference type="Pfam" id="PF01420"/>
    </source>
</evidence>
<dbReference type="SUPFAM" id="SSF116734">
    <property type="entry name" value="DNA methylase specificity domain"/>
    <property type="match status" value="2"/>
</dbReference>
<dbReference type="InterPro" id="IPR000055">
    <property type="entry name" value="Restrct_endonuc_typeI_TRD"/>
</dbReference>
<organism evidence="5">
    <name type="scientific">bioreactor metagenome</name>
    <dbReference type="NCBI Taxonomy" id="1076179"/>
    <lineage>
        <taxon>unclassified sequences</taxon>
        <taxon>metagenomes</taxon>
        <taxon>ecological metagenomes</taxon>
    </lineage>
</organism>
<dbReference type="PANTHER" id="PTHR43140:SF1">
    <property type="entry name" value="TYPE I RESTRICTION ENZYME ECOKI SPECIFICITY SUBUNIT"/>
    <property type="match status" value="1"/>
</dbReference>
<dbReference type="GO" id="GO:0003677">
    <property type="term" value="F:DNA binding"/>
    <property type="evidence" value="ECO:0007669"/>
    <property type="project" value="UniProtKB-KW"/>
</dbReference>
<gene>
    <name evidence="5" type="ORF">SDC9_38040</name>
</gene>
<feature type="domain" description="Type I restriction modification DNA specificity" evidence="4">
    <location>
        <begin position="39"/>
        <end position="168"/>
    </location>
</feature>
<evidence type="ECO:0000256" key="3">
    <source>
        <dbReference type="ARBA" id="ARBA00023125"/>
    </source>
</evidence>
<evidence type="ECO:0000256" key="2">
    <source>
        <dbReference type="ARBA" id="ARBA00022747"/>
    </source>
</evidence>